<dbReference type="Gene3D" id="3.40.50.1820">
    <property type="entry name" value="alpha/beta hydrolase"/>
    <property type="match status" value="1"/>
</dbReference>
<dbReference type="PANTHER" id="PTHR48081">
    <property type="entry name" value="AB HYDROLASE SUPERFAMILY PROTEIN C4A8.06C"/>
    <property type="match status" value="1"/>
</dbReference>
<reference evidence="4" key="1">
    <citation type="submission" date="2021-02" db="EMBL/GenBank/DDBJ databases">
        <title>Genome-Resolved Metagenomics of a Microbial Community Performing Photosynthetic Biological Nutrient Removal.</title>
        <authorList>
            <person name="Mcdaniel E.A."/>
        </authorList>
    </citation>
    <scope>NUCLEOTIDE SEQUENCE</scope>
    <source>
        <strain evidence="4">UWPOB_OBS1</strain>
    </source>
</reference>
<accession>A0A8J7TLB8</accession>
<name>A0A8J7TLB8_9BACT</name>
<sequence>MLSLLTTLVLALPAEAQNSTSSALGSTVNNASGNSSGLDALLDRAAGSVFSKLKGKVPDNLQEKIKKEIDRQVSKQGGNLNIGNTQALLDKVNARLPESIKDRLPAQVLTRLNGVKMKRLENFSYEPGKLDLAHQMSLYTPESGSNFPLIIYVHGGGWTNRPAARPTWLGAAVKRGFAVATVNYRLAQEPGGIFPAQMEDLNTALRYIKANASKFSIDGGRIGLWGTSAGGHLVALMGASAKVGSLDIGSGDKTYSRDVKAVCDFCGPTDLYALATETIPGQAWDTSSPMASLSLLLGGQAANKKSLADQASPMSYVSGLCPNILIVHGRKDNIVPFSQSEKFAAALAQRQAPVQFVPLDSAGHDIEKGANIDLALNFFDRTLKN</sequence>
<dbReference type="Pfam" id="PF20434">
    <property type="entry name" value="BD-FAE"/>
    <property type="match status" value="1"/>
</dbReference>
<dbReference type="AlphaFoldDB" id="A0A8J7TLB8"/>
<proteinExistence type="predicted"/>
<gene>
    <name evidence="4" type="ORF">J0M35_04810</name>
</gene>
<dbReference type="InterPro" id="IPR049492">
    <property type="entry name" value="BD-FAE-like_dom"/>
</dbReference>
<dbReference type="GO" id="GO:0016787">
    <property type="term" value="F:hydrolase activity"/>
    <property type="evidence" value="ECO:0007669"/>
    <property type="project" value="UniProtKB-KW"/>
</dbReference>
<keyword evidence="1 4" id="KW-0378">Hydrolase</keyword>
<dbReference type="Proteomes" id="UP000664277">
    <property type="component" value="Unassembled WGS sequence"/>
</dbReference>
<dbReference type="SUPFAM" id="SSF53474">
    <property type="entry name" value="alpha/beta-Hydrolases"/>
    <property type="match status" value="1"/>
</dbReference>
<keyword evidence="2" id="KW-0732">Signal</keyword>
<dbReference type="EMBL" id="JAFLCK010000004">
    <property type="protein sequence ID" value="MBN8659660.1"/>
    <property type="molecule type" value="Genomic_DNA"/>
</dbReference>
<feature type="chain" id="PRO_5035263029" evidence="2">
    <location>
        <begin position="17"/>
        <end position="385"/>
    </location>
</feature>
<protein>
    <submittedName>
        <fullName evidence="4">Alpha/beta hydrolase</fullName>
    </submittedName>
</protein>
<evidence type="ECO:0000256" key="2">
    <source>
        <dbReference type="SAM" id="SignalP"/>
    </source>
</evidence>
<evidence type="ECO:0000313" key="5">
    <source>
        <dbReference type="Proteomes" id="UP000664277"/>
    </source>
</evidence>
<comment type="caution">
    <text evidence="4">The sequence shown here is derived from an EMBL/GenBank/DDBJ whole genome shotgun (WGS) entry which is preliminary data.</text>
</comment>
<dbReference type="InterPro" id="IPR050300">
    <property type="entry name" value="GDXG_lipolytic_enzyme"/>
</dbReference>
<evidence type="ECO:0000313" key="4">
    <source>
        <dbReference type="EMBL" id="MBN8659660.1"/>
    </source>
</evidence>
<organism evidence="4 5">
    <name type="scientific">Candidatus Obscuribacter phosphatis</name>
    <dbReference type="NCBI Taxonomy" id="1906157"/>
    <lineage>
        <taxon>Bacteria</taxon>
        <taxon>Bacillati</taxon>
        <taxon>Candidatus Melainabacteria</taxon>
        <taxon>Candidatus Obscuribacterales</taxon>
        <taxon>Candidatus Obscuribacteraceae</taxon>
        <taxon>Candidatus Obscuribacter</taxon>
    </lineage>
</organism>
<dbReference type="PANTHER" id="PTHR48081:SF13">
    <property type="entry name" value="ALPHA_BETA HYDROLASE"/>
    <property type="match status" value="1"/>
</dbReference>
<feature type="domain" description="BD-FAE-like" evidence="3">
    <location>
        <begin position="137"/>
        <end position="347"/>
    </location>
</feature>
<evidence type="ECO:0000256" key="1">
    <source>
        <dbReference type="ARBA" id="ARBA00022801"/>
    </source>
</evidence>
<evidence type="ECO:0000259" key="3">
    <source>
        <dbReference type="Pfam" id="PF20434"/>
    </source>
</evidence>
<dbReference type="InterPro" id="IPR029058">
    <property type="entry name" value="AB_hydrolase_fold"/>
</dbReference>
<feature type="signal peptide" evidence="2">
    <location>
        <begin position="1"/>
        <end position="16"/>
    </location>
</feature>